<evidence type="ECO:0000313" key="1">
    <source>
        <dbReference type="EMBL" id="KAJ1680026.1"/>
    </source>
</evidence>
<keyword evidence="2" id="KW-1185">Reference proteome</keyword>
<accession>A0ACC1HWI6</accession>
<name>A0ACC1HWI6_9FUNG</name>
<dbReference type="Proteomes" id="UP001145114">
    <property type="component" value="Unassembled WGS sequence"/>
</dbReference>
<protein>
    <submittedName>
        <fullName evidence="1">Autophagy- protein 2</fullName>
    </submittedName>
</protein>
<evidence type="ECO:0000313" key="2">
    <source>
        <dbReference type="Proteomes" id="UP001145114"/>
    </source>
</evidence>
<sequence>MDAAVATEFEQNCIGRARLMLSCHFPKIDVRLSRNSMRRVRQMLDEFFMWQANQSSDDLSPATDTKPLDSGSPALRIAVLLDISSALINVSERDDGPDVVPDAEQLALLFGDSRVFMSNAGISRGRTFVCFEAGRAELQRNDLADPELRTIFSSMAKMDPIANFTSPSIPQVGFYFLSAPSLKDISDAVVQLSWTSFSLKALLRCAKDFGKLLEFAVDEQPDLPPPPPRPMRVCLNARDSSIKYSPPEDGLPDTAIAVGTFIQMLHINMPEPEESNRSKRRDQEPNRYVFEDISVMAESPNALTSAPDHLDQWNSVRRFWENRKFVPLLYSDTFDITIRIEGSNEDQEDQNGGGGNSPFINLVFSCEKVVLEICADSRQSLMGIARSIGKSISPSPTTLPMASDARRSPQVVHTGTDNILADIEEGVFGAANVGSSPQHRKQNLSPSTHSGSRRNSHASRLSSCSSGARGGGLTFVEDYISASIPDISSEYEVVANPTSPKLTSPSYKSLDPKRHTPHHGGLGSSPVQRRGDVVEEVPAEHRSNALDMIGPELGAPSLYSPNLEAHPFTSPKEATTSYYSPDNIVKVKPYGGDGGGSSSRGLDIIDDHFAAPDPQELRWGEQSRGQDRISRIAVIIENLLVHLYDGSDWERPDPRYGSGSSTITKSGVPMDRRGRSHLCDGWGAEDSEAMDRHVFSKSYPEDSSPMAEFFEYDEDCENDDDEDSVIVPRTIGGGGGGRSATPQIIVQSRRVYAMLEMFSENSPIAFGTTIDLDTFEIIDNLESSEWHKFLTRLKGEDIEYGASSVQSSSSRGAKNADVPIFERATSYSPGKSGHVWPESRDESFIQLKVESIRPHPSLATTEVRMDIEIAPVRCYIDQDALEFLIGFFSAPQLARGSDMSGRQPPMDAASESMQLEPYFQAVHVAPLRVRFDYKPKRVDFGQVRGGNMVELLNLFPLEDADMSLSSAYIYGVKGVQRLAQRLKDHWLPHVTRTQMPRLVSGLAPLRAVSNLGSSASDLIFLPLQQYKKDGRIVKGIQRGAKSFAKSAALGMLDLGARVAVNAQTLLEQAGDILNVDIGSGNNNNNDATTIPVTGRITGYQHDSDEDFVDIEDEGWPNDVTIDLVDFPDTLSVRSSIPSVGNGRRADARKMPSSHNIGTNFLKSKYARQPLSANQGIRQAYQSLTRQFSEASQTILAIPIEIKQSSNRSGAVRSTTHSSVRAVVRAVPVAILKPAIGATEATSKALLGIRNSLDSRHRRQLEDKYKPRSAAGRDYR</sequence>
<proteinExistence type="predicted"/>
<reference evidence="1" key="1">
    <citation type="submission" date="2022-06" db="EMBL/GenBank/DDBJ databases">
        <title>Phylogenomic reconstructions and comparative analyses of Kickxellomycotina fungi.</title>
        <authorList>
            <person name="Reynolds N.K."/>
            <person name="Stajich J.E."/>
            <person name="Barry K."/>
            <person name="Grigoriev I.V."/>
            <person name="Crous P."/>
            <person name="Smith M.E."/>
        </authorList>
    </citation>
    <scope>NUCLEOTIDE SEQUENCE</scope>
    <source>
        <strain evidence="1">RSA 2271</strain>
    </source>
</reference>
<comment type="caution">
    <text evidence="1">The sequence shown here is derived from an EMBL/GenBank/DDBJ whole genome shotgun (WGS) entry which is preliminary data.</text>
</comment>
<dbReference type="EMBL" id="JAMZIH010000072">
    <property type="protein sequence ID" value="KAJ1680026.1"/>
    <property type="molecule type" value="Genomic_DNA"/>
</dbReference>
<gene>
    <name evidence="1" type="primary">ATG2_1</name>
    <name evidence="1" type="ORF">EV182_000833</name>
</gene>
<organism evidence="1 2">
    <name type="scientific">Spiromyces aspiralis</name>
    <dbReference type="NCBI Taxonomy" id="68401"/>
    <lineage>
        <taxon>Eukaryota</taxon>
        <taxon>Fungi</taxon>
        <taxon>Fungi incertae sedis</taxon>
        <taxon>Zoopagomycota</taxon>
        <taxon>Kickxellomycotina</taxon>
        <taxon>Kickxellomycetes</taxon>
        <taxon>Kickxellales</taxon>
        <taxon>Kickxellaceae</taxon>
        <taxon>Spiromyces</taxon>
    </lineage>
</organism>